<dbReference type="FunFam" id="3.40.50.880:FF:000003">
    <property type="entry name" value="Anthranilate synthase component II"/>
    <property type="match status" value="1"/>
</dbReference>
<reference evidence="3" key="1">
    <citation type="submission" date="2022-08" db="EMBL/GenBank/DDBJ databases">
        <title>Genomic Encyclopedia of Type Strains, Phase V (KMG-V): Genome sequencing to study the core and pangenomes of soil and plant-associated prokaryotes.</title>
        <authorList>
            <person name="Whitman W."/>
        </authorList>
    </citation>
    <scope>NUCLEOTIDE SEQUENCE</scope>
    <source>
        <strain evidence="4">SP3002</strain>
        <strain evidence="3">SP3049</strain>
    </source>
</reference>
<dbReference type="InterPro" id="IPR029062">
    <property type="entry name" value="Class_I_gatase-like"/>
</dbReference>
<dbReference type="PRINTS" id="PR00096">
    <property type="entry name" value="GATASE"/>
</dbReference>
<dbReference type="AlphaFoldDB" id="A0A9X2QSH4"/>
<protein>
    <submittedName>
        <fullName evidence="3">Anthranilate synthase/aminodeoxychorismate synthase-like glutamine amidotransferase</fullName>
    </submittedName>
</protein>
<gene>
    <name evidence="3" type="ORF">GGP61_000808</name>
    <name evidence="4" type="ORF">GGP99_001058</name>
</gene>
<dbReference type="EMBL" id="JANTZM010000004">
    <property type="protein sequence ID" value="MCS4157104.1"/>
    <property type="molecule type" value="Genomic_DNA"/>
</dbReference>
<dbReference type="SUPFAM" id="SSF52317">
    <property type="entry name" value="Class I glutamine amidotransferase-like"/>
    <property type="match status" value="1"/>
</dbReference>
<dbReference type="InterPro" id="IPR050472">
    <property type="entry name" value="Anth_synth/Amidotransfase"/>
</dbReference>
<dbReference type="InterPro" id="IPR006221">
    <property type="entry name" value="TrpG/PapA_dom"/>
</dbReference>
<dbReference type="GO" id="GO:0004049">
    <property type="term" value="F:anthranilate synthase activity"/>
    <property type="evidence" value="ECO:0007669"/>
    <property type="project" value="TreeGrafter"/>
</dbReference>
<dbReference type="Pfam" id="PF00117">
    <property type="entry name" value="GATase"/>
    <property type="match status" value="1"/>
</dbReference>
<dbReference type="EMBL" id="JANUAE010000002">
    <property type="protein sequence ID" value="MCS3709213.1"/>
    <property type="molecule type" value="Genomic_DNA"/>
</dbReference>
<evidence type="ECO:0000313" key="4">
    <source>
        <dbReference type="EMBL" id="MCS4157104.1"/>
    </source>
</evidence>
<dbReference type="InterPro" id="IPR017926">
    <property type="entry name" value="GATASE"/>
</dbReference>
<dbReference type="Gene3D" id="3.40.50.880">
    <property type="match status" value="1"/>
</dbReference>
<dbReference type="PRINTS" id="PR00097">
    <property type="entry name" value="ANTSNTHASEII"/>
</dbReference>
<name>A0A9X2QSH4_9BACT</name>
<dbReference type="PROSITE" id="PS51273">
    <property type="entry name" value="GATASE_TYPE_1"/>
    <property type="match status" value="1"/>
</dbReference>
<evidence type="ECO:0000256" key="1">
    <source>
        <dbReference type="ARBA" id="ARBA00022962"/>
    </source>
</evidence>
<evidence type="ECO:0000259" key="2">
    <source>
        <dbReference type="Pfam" id="PF00117"/>
    </source>
</evidence>
<comment type="caution">
    <text evidence="3">The sequence shown here is derived from an EMBL/GenBank/DDBJ whole genome shotgun (WGS) entry which is preliminary data.</text>
</comment>
<dbReference type="Proteomes" id="UP001155110">
    <property type="component" value="Unassembled WGS sequence"/>
</dbReference>
<dbReference type="OMA" id="YEVAVYQ"/>
<sequence>MILVIDNYDSFTYNLVHLAGRETDDLEVVRNDDLTVADVAARDPDGILISPGPGHPSEAGITEPVIRELGATTPILGVCLGHQAIGEVYGGSVTQADELMHGKTSPVLHEGTPLFEDVDPSFDATRYHSLVIDPDTFPHEALEVTATTEEHDTIMALRHRTHPLYGIQFHPESVMTRAGPTIIANWLSIALDERSPAPTS</sequence>
<organism evidence="3 5">
    <name type="scientific">Salinibacter ruber</name>
    <dbReference type="NCBI Taxonomy" id="146919"/>
    <lineage>
        <taxon>Bacteria</taxon>
        <taxon>Pseudomonadati</taxon>
        <taxon>Rhodothermota</taxon>
        <taxon>Rhodothermia</taxon>
        <taxon>Rhodothermales</taxon>
        <taxon>Salinibacteraceae</taxon>
        <taxon>Salinibacter</taxon>
    </lineage>
</organism>
<evidence type="ECO:0000313" key="3">
    <source>
        <dbReference type="EMBL" id="MCS3709213.1"/>
    </source>
</evidence>
<feature type="domain" description="Glutamine amidotransferase" evidence="2">
    <location>
        <begin position="3"/>
        <end position="187"/>
    </location>
</feature>
<dbReference type="CDD" id="cd01743">
    <property type="entry name" value="GATase1_Anthranilate_Synthase"/>
    <property type="match status" value="1"/>
</dbReference>
<accession>A0A9X2QSH4</accession>
<dbReference type="PRINTS" id="PR00099">
    <property type="entry name" value="CPSGATASE"/>
</dbReference>
<dbReference type="NCBIfam" id="TIGR00566">
    <property type="entry name" value="trpG_papA"/>
    <property type="match status" value="1"/>
</dbReference>
<dbReference type="PANTHER" id="PTHR43418:SF4">
    <property type="entry name" value="MULTIFUNCTIONAL TRYPTOPHAN BIOSYNTHESIS PROTEIN"/>
    <property type="match status" value="1"/>
</dbReference>
<dbReference type="GO" id="GO:0000162">
    <property type="term" value="P:L-tryptophan biosynthetic process"/>
    <property type="evidence" value="ECO:0007669"/>
    <property type="project" value="TreeGrafter"/>
</dbReference>
<keyword evidence="1 3" id="KW-0315">Glutamine amidotransferase</keyword>
<evidence type="ECO:0000313" key="5">
    <source>
        <dbReference type="Proteomes" id="UP001155057"/>
    </source>
</evidence>
<dbReference type="Proteomes" id="UP001155057">
    <property type="component" value="Unassembled WGS sequence"/>
</dbReference>
<proteinExistence type="predicted"/>
<dbReference type="RefSeq" id="WP_011404410.1">
    <property type="nucleotide sequence ID" value="NZ_CALTRY010000008.1"/>
</dbReference>
<dbReference type="GO" id="GO:0005829">
    <property type="term" value="C:cytosol"/>
    <property type="evidence" value="ECO:0007669"/>
    <property type="project" value="TreeGrafter"/>
</dbReference>
<dbReference type="PANTHER" id="PTHR43418">
    <property type="entry name" value="MULTIFUNCTIONAL TRYPTOPHAN BIOSYNTHESIS PROTEIN-RELATED"/>
    <property type="match status" value="1"/>
</dbReference>